<comment type="caution">
    <text evidence="1">The sequence shown here is derived from an EMBL/GenBank/DDBJ whole genome shotgun (WGS) entry which is preliminary data.</text>
</comment>
<protein>
    <submittedName>
        <fullName evidence="1">Uncharacterized protein</fullName>
    </submittedName>
</protein>
<evidence type="ECO:0000313" key="2">
    <source>
        <dbReference type="Proteomes" id="UP000248714"/>
    </source>
</evidence>
<evidence type="ECO:0000313" key="1">
    <source>
        <dbReference type="EMBL" id="RAS64803.1"/>
    </source>
</evidence>
<dbReference type="RefSeq" id="WP_112228686.1">
    <property type="nucleotide sequence ID" value="NZ_QLTT01000005.1"/>
</dbReference>
<sequence>MRSSPRGFESPSRYNAAYPDCVLPAEPLRLRGYRAALQGVEDDVTGAAGSMTVEFLPGGAPGPGQPDRLGTVVATHWGQGPVLVLAERVSLRAAWESIVQRWPARLSEVRAALELTCHDRVNP</sequence>
<accession>A0ABX9E633</accession>
<dbReference type="EMBL" id="QLTT01000005">
    <property type="protein sequence ID" value="RAS64803.1"/>
    <property type="molecule type" value="Genomic_DNA"/>
</dbReference>
<organism evidence="1 2">
    <name type="scientific">Lentzea atacamensis</name>
    <dbReference type="NCBI Taxonomy" id="531938"/>
    <lineage>
        <taxon>Bacteria</taxon>
        <taxon>Bacillati</taxon>
        <taxon>Actinomycetota</taxon>
        <taxon>Actinomycetes</taxon>
        <taxon>Pseudonocardiales</taxon>
        <taxon>Pseudonocardiaceae</taxon>
        <taxon>Lentzea</taxon>
    </lineage>
</organism>
<dbReference type="Proteomes" id="UP000248714">
    <property type="component" value="Unassembled WGS sequence"/>
</dbReference>
<proteinExistence type="predicted"/>
<keyword evidence="2" id="KW-1185">Reference proteome</keyword>
<name>A0ABX9E633_9PSEU</name>
<gene>
    <name evidence="1" type="ORF">C8D87_105296</name>
</gene>
<reference evidence="1 2" key="1">
    <citation type="submission" date="2018-06" db="EMBL/GenBank/DDBJ databases">
        <title>Genomic Encyclopedia of Type Strains, Phase IV (KMG-IV): sequencing the most valuable type-strain genomes for metagenomic binning, comparative biology and taxonomic classification.</title>
        <authorList>
            <person name="Goeker M."/>
        </authorList>
    </citation>
    <scope>NUCLEOTIDE SEQUENCE [LARGE SCALE GENOMIC DNA]</scope>
    <source>
        <strain evidence="1 2">DSM 45479</strain>
    </source>
</reference>